<evidence type="ECO:0000256" key="4">
    <source>
        <dbReference type="ARBA" id="ARBA00022859"/>
    </source>
</evidence>
<evidence type="ECO:0000256" key="5">
    <source>
        <dbReference type="ARBA" id="ARBA00038336"/>
    </source>
</evidence>
<dbReference type="RefSeq" id="XP_030643347.1">
    <property type="nucleotide sequence ID" value="XM_030787487.1"/>
</dbReference>
<dbReference type="SUPFAM" id="SSF48452">
    <property type="entry name" value="TPR-like"/>
    <property type="match status" value="1"/>
</dbReference>
<evidence type="ECO:0000256" key="2">
    <source>
        <dbReference type="ARBA" id="ARBA00022737"/>
    </source>
</evidence>
<dbReference type="InParanoid" id="A0A6J2WHX6"/>
<protein>
    <submittedName>
        <fullName evidence="7">Interferon-induced protein with tetratricopeptide repeats 1-like</fullName>
    </submittedName>
</protein>
<evidence type="ECO:0000256" key="3">
    <source>
        <dbReference type="ARBA" id="ARBA00022803"/>
    </source>
</evidence>
<dbReference type="InterPro" id="IPR011990">
    <property type="entry name" value="TPR-like_helical_dom_sf"/>
</dbReference>
<proteinExistence type="inferred from homology"/>
<keyword evidence="3" id="KW-0802">TPR repeat</keyword>
<dbReference type="OrthoDB" id="10043504at2759"/>
<gene>
    <name evidence="7" type="primary">LOC115823437</name>
</gene>
<reference evidence="7" key="1">
    <citation type="submission" date="2025-08" db="UniProtKB">
        <authorList>
            <consortium name="RefSeq"/>
        </authorList>
    </citation>
    <scope>IDENTIFICATION</scope>
</reference>
<keyword evidence="6" id="KW-1185">Reference proteome</keyword>
<dbReference type="GO" id="GO:0005829">
    <property type="term" value="C:cytosol"/>
    <property type="evidence" value="ECO:0007669"/>
    <property type="project" value="TreeGrafter"/>
</dbReference>
<dbReference type="FunFam" id="1.25.40.10:FF:000036">
    <property type="entry name" value="interferon-induced protein with tetratricopeptide repeats 5"/>
    <property type="match status" value="1"/>
</dbReference>
<dbReference type="Proteomes" id="UP000504632">
    <property type="component" value="Chromosome 10"/>
</dbReference>
<dbReference type="PANTHER" id="PTHR10271">
    <property type="entry name" value="INTERFERON-INDUCED PROTEIN WITH TETRATRICOPEPTIDE REPEATS"/>
    <property type="match status" value="1"/>
</dbReference>
<accession>A0A6J2WHX6</accession>
<keyword evidence="1" id="KW-0399">Innate immunity</keyword>
<dbReference type="GO" id="GO:0045087">
    <property type="term" value="P:innate immune response"/>
    <property type="evidence" value="ECO:0007669"/>
    <property type="project" value="UniProtKB-KW"/>
</dbReference>
<dbReference type="PANTHER" id="PTHR10271:SF14">
    <property type="entry name" value="INTERFERON-INDUCED PROTEIN WITH TETRATRICOPEPTIDE REPEATS-RELATED"/>
    <property type="match status" value="1"/>
</dbReference>
<dbReference type="AlphaFoldDB" id="A0A6J2WHX6"/>
<dbReference type="Gene3D" id="1.25.40.10">
    <property type="entry name" value="Tetratricopeptide repeat domain"/>
    <property type="match status" value="3"/>
</dbReference>
<name>A0A6J2WHX6_CHACN</name>
<organism evidence="6 7">
    <name type="scientific">Chanos chanos</name>
    <name type="common">Milkfish</name>
    <name type="synonym">Mugil chanos</name>
    <dbReference type="NCBI Taxonomy" id="29144"/>
    <lineage>
        <taxon>Eukaryota</taxon>
        <taxon>Metazoa</taxon>
        <taxon>Chordata</taxon>
        <taxon>Craniata</taxon>
        <taxon>Vertebrata</taxon>
        <taxon>Euteleostomi</taxon>
        <taxon>Actinopterygii</taxon>
        <taxon>Neopterygii</taxon>
        <taxon>Teleostei</taxon>
        <taxon>Ostariophysi</taxon>
        <taxon>Gonorynchiformes</taxon>
        <taxon>Chanidae</taxon>
        <taxon>Chanos</taxon>
    </lineage>
</organism>
<dbReference type="GeneID" id="115823437"/>
<evidence type="ECO:0000256" key="1">
    <source>
        <dbReference type="ARBA" id="ARBA00022588"/>
    </source>
</evidence>
<keyword evidence="4" id="KW-0391">Immunity</keyword>
<keyword evidence="2" id="KW-0677">Repeat</keyword>
<dbReference type="GO" id="GO:0051607">
    <property type="term" value="P:defense response to virus"/>
    <property type="evidence" value="ECO:0007669"/>
    <property type="project" value="TreeGrafter"/>
</dbReference>
<comment type="similarity">
    <text evidence="5">Belongs to the IFIT family.</text>
</comment>
<evidence type="ECO:0000313" key="6">
    <source>
        <dbReference type="Proteomes" id="UP000504632"/>
    </source>
</evidence>
<evidence type="ECO:0000313" key="7">
    <source>
        <dbReference type="RefSeq" id="XP_030643347.1"/>
    </source>
</evidence>
<sequence length="445" mass="51619">MEPGRSFLNKQLERLECHFTWNLDNSPTKLDQLWEHLEEKIQEECSWLGHLYNLLGYVHHARGYTKEALSYLKRAEGMIREQGPTELYSRLLVNQTNLAWVHYCRGELTESQTYLEKVQKLQQASPPPPECNLHPEVSGEKGWTLVKFGKSYRHRAIECFEMALKGEPERKEWHKGLAIAMSGAYLKSEITPELQTKILEQIKKARDKNPDCLYMVSLYLVKLPLCQSSVPEAIVKEALSLVDRMSINWEGLSNILEFLRRKVSLDSALDVAQRALKKFPQSSGVKKQVAICYKWKIFSIKENSTKKQNLISKAVDFYEEVIGSYPHYLRGKLDLATMYSLSGNEQRADQIYSDLFLKTDSLEPRALQLLYSRYGSHLNWLKRSSDESIDYHKKAAEIPALSEDRENSIRILNSIVQRGQHHKCEEIRNFLENLRAHEDNKLTSQ</sequence>
<dbReference type="FunCoup" id="A0A6J2WHX6">
    <property type="interactions" value="1"/>
</dbReference>